<dbReference type="KEGG" id="mgk:FSB76_13315"/>
<dbReference type="Proteomes" id="UP000321362">
    <property type="component" value="Chromosome"/>
</dbReference>
<evidence type="ECO:0000313" key="2">
    <source>
        <dbReference type="Proteomes" id="UP000321362"/>
    </source>
</evidence>
<gene>
    <name evidence="1" type="ORF">FSB76_13315</name>
</gene>
<proteinExistence type="predicted"/>
<dbReference type="AlphaFoldDB" id="A0A5B8W900"/>
<name>A0A5B8W900_9SPHI</name>
<dbReference type="EMBL" id="CP042437">
    <property type="protein sequence ID" value="QEC80490.1"/>
    <property type="molecule type" value="Genomic_DNA"/>
</dbReference>
<protein>
    <submittedName>
        <fullName evidence="1">Uncharacterized protein</fullName>
    </submittedName>
</protein>
<organism evidence="1 2">
    <name type="scientific">Mucilaginibacter ginsenosidivorax</name>
    <dbReference type="NCBI Taxonomy" id="862126"/>
    <lineage>
        <taxon>Bacteria</taxon>
        <taxon>Pseudomonadati</taxon>
        <taxon>Bacteroidota</taxon>
        <taxon>Sphingobacteriia</taxon>
        <taxon>Sphingobacteriales</taxon>
        <taxon>Sphingobacteriaceae</taxon>
        <taxon>Mucilaginibacter</taxon>
    </lineage>
</organism>
<keyword evidence="2" id="KW-1185">Reference proteome</keyword>
<accession>A0A5B8W900</accession>
<dbReference type="OrthoDB" id="1149281at2"/>
<evidence type="ECO:0000313" key="1">
    <source>
        <dbReference type="EMBL" id="QEC80490.1"/>
    </source>
</evidence>
<sequence>MAYTNLSCKVIHVFVALCDNKYQGIVPVPPKIGNGQDPETNLYWGCYNGVRTYFKRSKDWQLVKKQKGKKMIIERLIFKHRTQNVFLVADAWDGQAIEKTTEDFLYSCAGQLKDTIHYQKQVIGIDGNAQLLAYIGHDGLMDFGLPNKFKNADGKTRDCIILACISKKYFSGFITQAKANPLVWTTGLMCPEAYTLHDAIAGYIKNEPGEKIRTRAVSAYVKYQKCSVNAATNLLVSGW</sequence>
<reference evidence="1 2" key="1">
    <citation type="journal article" date="2013" name="J. Microbiol.">
        <title>Mucilaginibacter ginsenosidivorax sp. nov., with ginsenoside converting activity isolated from sediment.</title>
        <authorList>
            <person name="Kim J.K."/>
            <person name="Choi T.E."/>
            <person name="Liu Q.M."/>
            <person name="Park H.Y."/>
            <person name="Yi T.H."/>
            <person name="Yoon M.H."/>
            <person name="Kim S.C."/>
            <person name="Im W.T."/>
        </authorList>
    </citation>
    <scope>NUCLEOTIDE SEQUENCE [LARGE SCALE GENOMIC DNA]</scope>
    <source>
        <strain evidence="1 2">KHI28</strain>
    </source>
</reference>